<reference evidence="2 3" key="1">
    <citation type="submission" date="2015-10" db="EMBL/GenBank/DDBJ databases">
        <title>Draft genome sequence of Streptomyces longwoodensis DSM 41677, type strain for the species Streptomyces longwoodensis.</title>
        <authorList>
            <person name="Ruckert C."/>
            <person name="Winkler A."/>
            <person name="Kalinowski J."/>
            <person name="Kampfer P."/>
            <person name="Glaeser S."/>
        </authorList>
    </citation>
    <scope>NUCLEOTIDE SEQUENCE [LARGE SCALE GENOMIC DNA]</scope>
    <source>
        <strain evidence="2 3">DSM 41677</strain>
    </source>
</reference>
<evidence type="ECO:0000313" key="2">
    <source>
        <dbReference type="EMBL" id="KUN34459.1"/>
    </source>
</evidence>
<dbReference type="EMBL" id="LMWS01000039">
    <property type="protein sequence ID" value="KUN34459.1"/>
    <property type="molecule type" value="Genomic_DNA"/>
</dbReference>
<comment type="caution">
    <text evidence="2">The sequence shown here is derived from an EMBL/GenBank/DDBJ whole genome shotgun (WGS) entry which is preliminary data.</text>
</comment>
<keyword evidence="3" id="KW-1185">Reference proteome</keyword>
<dbReference type="AlphaFoldDB" id="A0A101QQX2"/>
<organism evidence="2 3">
    <name type="scientific">Streptomyces longwoodensis</name>
    <dbReference type="NCBI Taxonomy" id="68231"/>
    <lineage>
        <taxon>Bacteria</taxon>
        <taxon>Bacillati</taxon>
        <taxon>Actinomycetota</taxon>
        <taxon>Actinomycetes</taxon>
        <taxon>Kitasatosporales</taxon>
        <taxon>Streptomycetaceae</taxon>
        <taxon>Streptomyces</taxon>
    </lineage>
</organism>
<name>A0A101QQX2_9ACTN</name>
<evidence type="ECO:0000313" key="3">
    <source>
        <dbReference type="Proteomes" id="UP000053271"/>
    </source>
</evidence>
<dbReference type="Proteomes" id="UP000053271">
    <property type="component" value="Unassembled WGS sequence"/>
</dbReference>
<protein>
    <submittedName>
        <fullName evidence="2">Uncharacterized protein</fullName>
    </submittedName>
</protein>
<feature type="region of interest" description="Disordered" evidence="1">
    <location>
        <begin position="32"/>
        <end position="70"/>
    </location>
</feature>
<dbReference type="STRING" id="68231.AQJ30_29665"/>
<accession>A0A101QQX2</accession>
<evidence type="ECO:0000256" key="1">
    <source>
        <dbReference type="SAM" id="MobiDB-lite"/>
    </source>
</evidence>
<sequence>MTALLVAVLLILAALGCVLIHRLDARHDTTVADVRGGDAPPGIGPPSPAPGPGAPAPDRPAATARARSADLRPAVGARARQVMAILRERQVYRDEIMRALHRAARAPARVVVDGARLGVDLGIPVGAMAPTCARLEAAGFIDVAWGADGTPGLLSLTPRGAEQTVPERARSAPRGAAPPEEEAAS</sequence>
<proteinExistence type="predicted"/>
<feature type="compositionally biased region" description="Pro residues" evidence="1">
    <location>
        <begin position="42"/>
        <end position="58"/>
    </location>
</feature>
<feature type="region of interest" description="Disordered" evidence="1">
    <location>
        <begin position="154"/>
        <end position="185"/>
    </location>
</feature>
<dbReference type="GeneID" id="91428746"/>
<dbReference type="RefSeq" id="WP_067240031.1">
    <property type="nucleotide sequence ID" value="NZ_KQ948561.1"/>
</dbReference>
<gene>
    <name evidence="2" type="ORF">AQJ30_29665</name>
</gene>